<accession>A0A927JDP0</accession>
<evidence type="ECO:0000256" key="1">
    <source>
        <dbReference type="SAM" id="Phobius"/>
    </source>
</evidence>
<reference evidence="2" key="1">
    <citation type="submission" date="2020-09" db="EMBL/GenBank/DDBJ databases">
        <title>Hoyosella lacisalsi sp. nov., a halotolerant actinobacterium isolated from soil of Lake Gudzhirganskoe.</title>
        <authorList>
            <person name="Yang Q."/>
            <person name="Guo P.Y."/>
            <person name="Liu S.W."/>
            <person name="Li F.N."/>
            <person name="Sun C.H."/>
        </authorList>
    </citation>
    <scope>NUCLEOTIDE SEQUENCE</scope>
    <source>
        <strain evidence="2">G463</strain>
    </source>
</reference>
<keyword evidence="1" id="KW-0812">Transmembrane</keyword>
<protein>
    <submittedName>
        <fullName evidence="2">Uncharacterized protein</fullName>
    </submittedName>
</protein>
<name>A0A927JDP0_9ACTN</name>
<keyword evidence="3" id="KW-1185">Reference proteome</keyword>
<organism evidence="2 3">
    <name type="scientific">Lolliginicoccus lacisalsi</name>
    <dbReference type="NCBI Taxonomy" id="2742202"/>
    <lineage>
        <taxon>Bacteria</taxon>
        <taxon>Bacillati</taxon>
        <taxon>Actinomycetota</taxon>
        <taxon>Actinomycetes</taxon>
        <taxon>Mycobacteriales</taxon>
        <taxon>Hoyosellaceae</taxon>
        <taxon>Lolliginicoccus</taxon>
    </lineage>
</organism>
<dbReference type="Proteomes" id="UP000642993">
    <property type="component" value="Unassembled WGS sequence"/>
</dbReference>
<sequence length="191" mass="18850">MPTSMLRHLRGAAVGAVTITVAIAAHGAAGGGLPAGSGLVILLLVGAATGAAAASMRGMPSPRAADRSLLPMLAAGQIASHMVLALALDQHGAAHHAPAAGASVATHGESLPMMLAHAVAIIVAATLIQLGERGCACVTDLIKQVMALLALIAPAAVPELALARAQEPPPLRPRLLDAGLSSRGPPALAFQ</sequence>
<comment type="caution">
    <text evidence="2">The sequence shown here is derived from an EMBL/GenBank/DDBJ whole genome shotgun (WGS) entry which is preliminary data.</text>
</comment>
<keyword evidence="1" id="KW-0472">Membrane</keyword>
<dbReference type="AlphaFoldDB" id="A0A927JDP0"/>
<dbReference type="RefSeq" id="WP_192039908.1">
    <property type="nucleotide sequence ID" value="NZ_JACYWE010000008.1"/>
</dbReference>
<evidence type="ECO:0000313" key="2">
    <source>
        <dbReference type="EMBL" id="MBD8507444.1"/>
    </source>
</evidence>
<gene>
    <name evidence="2" type="ORF">HT102_13220</name>
</gene>
<keyword evidence="1" id="KW-1133">Transmembrane helix</keyword>
<dbReference type="EMBL" id="JACYWE010000008">
    <property type="protein sequence ID" value="MBD8507444.1"/>
    <property type="molecule type" value="Genomic_DNA"/>
</dbReference>
<evidence type="ECO:0000313" key="3">
    <source>
        <dbReference type="Proteomes" id="UP000642993"/>
    </source>
</evidence>
<feature type="transmembrane region" description="Helical" evidence="1">
    <location>
        <begin position="37"/>
        <end position="56"/>
    </location>
</feature>
<proteinExistence type="predicted"/>